<comment type="caution">
    <text evidence="1">The sequence shown here is derived from an EMBL/GenBank/DDBJ whole genome shotgun (WGS) entry which is preliminary data.</text>
</comment>
<gene>
    <name evidence="1" type="ORF">HPB52_009075</name>
</gene>
<dbReference type="EMBL" id="JABSTV010001249">
    <property type="protein sequence ID" value="KAH7961455.1"/>
    <property type="molecule type" value="Genomic_DNA"/>
</dbReference>
<dbReference type="Proteomes" id="UP000821837">
    <property type="component" value="Chromosome 3"/>
</dbReference>
<evidence type="ECO:0000313" key="1">
    <source>
        <dbReference type="EMBL" id="KAH7961455.1"/>
    </source>
</evidence>
<organism evidence="1 2">
    <name type="scientific">Rhipicephalus sanguineus</name>
    <name type="common">Brown dog tick</name>
    <name type="synonym">Ixodes sanguineus</name>
    <dbReference type="NCBI Taxonomy" id="34632"/>
    <lineage>
        <taxon>Eukaryota</taxon>
        <taxon>Metazoa</taxon>
        <taxon>Ecdysozoa</taxon>
        <taxon>Arthropoda</taxon>
        <taxon>Chelicerata</taxon>
        <taxon>Arachnida</taxon>
        <taxon>Acari</taxon>
        <taxon>Parasitiformes</taxon>
        <taxon>Ixodida</taxon>
        <taxon>Ixodoidea</taxon>
        <taxon>Ixodidae</taxon>
        <taxon>Rhipicephalinae</taxon>
        <taxon>Rhipicephalus</taxon>
        <taxon>Rhipicephalus</taxon>
    </lineage>
</organism>
<proteinExistence type="predicted"/>
<protein>
    <submittedName>
        <fullName evidence="1">Uncharacterized protein</fullName>
    </submittedName>
</protein>
<reference evidence="1" key="2">
    <citation type="submission" date="2021-09" db="EMBL/GenBank/DDBJ databases">
        <authorList>
            <person name="Jia N."/>
            <person name="Wang J."/>
            <person name="Shi W."/>
            <person name="Du L."/>
            <person name="Sun Y."/>
            <person name="Zhan W."/>
            <person name="Jiang J."/>
            <person name="Wang Q."/>
            <person name="Zhang B."/>
            <person name="Ji P."/>
            <person name="Sakyi L.B."/>
            <person name="Cui X."/>
            <person name="Yuan T."/>
            <person name="Jiang B."/>
            <person name="Yang W."/>
            <person name="Lam T.T.-Y."/>
            <person name="Chang Q."/>
            <person name="Ding S."/>
            <person name="Wang X."/>
            <person name="Zhu J."/>
            <person name="Ruan X."/>
            <person name="Zhao L."/>
            <person name="Wei J."/>
            <person name="Que T."/>
            <person name="Du C."/>
            <person name="Cheng J."/>
            <person name="Dai P."/>
            <person name="Han X."/>
            <person name="Huang E."/>
            <person name="Gao Y."/>
            <person name="Liu J."/>
            <person name="Shao H."/>
            <person name="Ye R."/>
            <person name="Li L."/>
            <person name="Wei W."/>
            <person name="Wang X."/>
            <person name="Wang C."/>
            <person name="Huo Q."/>
            <person name="Li W."/>
            <person name="Guo W."/>
            <person name="Chen H."/>
            <person name="Chen S."/>
            <person name="Zhou L."/>
            <person name="Zhou L."/>
            <person name="Ni X."/>
            <person name="Tian J."/>
            <person name="Zhou Y."/>
            <person name="Sheng Y."/>
            <person name="Liu T."/>
            <person name="Pan Y."/>
            <person name="Xia L."/>
            <person name="Li J."/>
            <person name="Zhao F."/>
            <person name="Cao W."/>
        </authorList>
    </citation>
    <scope>NUCLEOTIDE SEQUENCE</scope>
    <source>
        <strain evidence="1">Rsan-2018</strain>
        <tissue evidence="1">Larvae</tissue>
    </source>
</reference>
<dbReference type="VEuPathDB" id="VectorBase:RSAN_038541"/>
<keyword evidence="2" id="KW-1185">Reference proteome</keyword>
<reference evidence="1" key="1">
    <citation type="journal article" date="2020" name="Cell">
        <title>Large-Scale Comparative Analyses of Tick Genomes Elucidate Their Genetic Diversity and Vector Capacities.</title>
        <authorList>
            <consortium name="Tick Genome and Microbiome Consortium (TIGMIC)"/>
            <person name="Jia N."/>
            <person name="Wang J."/>
            <person name="Shi W."/>
            <person name="Du L."/>
            <person name="Sun Y."/>
            <person name="Zhan W."/>
            <person name="Jiang J.F."/>
            <person name="Wang Q."/>
            <person name="Zhang B."/>
            <person name="Ji P."/>
            <person name="Bell-Sakyi L."/>
            <person name="Cui X.M."/>
            <person name="Yuan T.T."/>
            <person name="Jiang B.G."/>
            <person name="Yang W.F."/>
            <person name="Lam T.T."/>
            <person name="Chang Q.C."/>
            <person name="Ding S.J."/>
            <person name="Wang X.J."/>
            <person name="Zhu J.G."/>
            <person name="Ruan X.D."/>
            <person name="Zhao L."/>
            <person name="Wei J.T."/>
            <person name="Ye R.Z."/>
            <person name="Que T.C."/>
            <person name="Du C.H."/>
            <person name="Zhou Y.H."/>
            <person name="Cheng J.X."/>
            <person name="Dai P.F."/>
            <person name="Guo W.B."/>
            <person name="Han X.H."/>
            <person name="Huang E.J."/>
            <person name="Li L.F."/>
            <person name="Wei W."/>
            <person name="Gao Y.C."/>
            <person name="Liu J.Z."/>
            <person name="Shao H.Z."/>
            <person name="Wang X."/>
            <person name="Wang C.C."/>
            <person name="Yang T.C."/>
            <person name="Huo Q.B."/>
            <person name="Li W."/>
            <person name="Chen H.Y."/>
            <person name="Chen S.E."/>
            <person name="Zhou L.G."/>
            <person name="Ni X.B."/>
            <person name="Tian J.H."/>
            <person name="Sheng Y."/>
            <person name="Liu T."/>
            <person name="Pan Y.S."/>
            <person name="Xia L.Y."/>
            <person name="Li J."/>
            <person name="Zhao F."/>
            <person name="Cao W.C."/>
        </authorList>
    </citation>
    <scope>NUCLEOTIDE SEQUENCE</scope>
    <source>
        <strain evidence="1">Rsan-2018</strain>
    </source>
</reference>
<accession>A0A9D4SYB2</accession>
<name>A0A9D4SYB2_RHISA</name>
<dbReference type="AlphaFoldDB" id="A0A9D4SYB2"/>
<sequence>MTATSTDDARKLLTEKLSHSIMENREELLEALKAIDGTGDETDEQVLPALAVPIITAIVSGAVLQRGLVGDVVETSLQLD</sequence>
<evidence type="ECO:0000313" key="2">
    <source>
        <dbReference type="Proteomes" id="UP000821837"/>
    </source>
</evidence>